<keyword evidence="2" id="KW-1185">Reference proteome</keyword>
<accession>A0ACB8TVM2</accession>
<reference evidence="1" key="1">
    <citation type="journal article" date="2021" name="Environ. Microbiol.">
        <title>Gene family expansions and transcriptome signatures uncover fungal adaptations to wood decay.</title>
        <authorList>
            <person name="Hage H."/>
            <person name="Miyauchi S."/>
            <person name="Viragh M."/>
            <person name="Drula E."/>
            <person name="Min B."/>
            <person name="Chaduli D."/>
            <person name="Navarro D."/>
            <person name="Favel A."/>
            <person name="Norest M."/>
            <person name="Lesage-Meessen L."/>
            <person name="Balint B."/>
            <person name="Merenyi Z."/>
            <person name="de Eugenio L."/>
            <person name="Morin E."/>
            <person name="Martinez A.T."/>
            <person name="Baldrian P."/>
            <person name="Stursova M."/>
            <person name="Martinez M.J."/>
            <person name="Novotny C."/>
            <person name="Magnuson J.K."/>
            <person name="Spatafora J.W."/>
            <person name="Maurice S."/>
            <person name="Pangilinan J."/>
            <person name="Andreopoulos W."/>
            <person name="LaButti K."/>
            <person name="Hundley H."/>
            <person name="Na H."/>
            <person name="Kuo A."/>
            <person name="Barry K."/>
            <person name="Lipzen A."/>
            <person name="Henrissat B."/>
            <person name="Riley R."/>
            <person name="Ahrendt S."/>
            <person name="Nagy L.G."/>
            <person name="Grigoriev I.V."/>
            <person name="Martin F."/>
            <person name="Rosso M.N."/>
        </authorList>
    </citation>
    <scope>NUCLEOTIDE SEQUENCE</scope>
    <source>
        <strain evidence="1">CBS 384.51</strain>
    </source>
</reference>
<sequence length="832" mass="93742">MPVRCNVSASAVAHDTSSEVKQAVTAPIIRCNVERDHQALVDYIGSSIPEAPVQWFKDNILPPLPACIRQGLPAILRSLKANGHINKNGRWAVFPVDPSQSSRIEDVVYGPFASVAAAIGEAAANKLPSYPQRVIFKCNPNLVPMSSFRNNRSRPDGYGVYTAHDSYQPQADDSAIHWELVVAPGEKKKKESDSDFNDNVRKILWSFSHIMRDDHRRRFVIGYTIENTNMRLWFCSRKDIIVTKPFNFIQDHATLAHFLLSQMYAKRHELGYDTTIRPPSDVQLRVRNQWDVKVHYDEEEGAGCKRKRTRSQTCKQEITFRTTGLISSIGAKGVRGRGTRVWQGQTLVNGQMQPDSDEMVMKEYWVDSDRMREAEIWRRILEDAVTEEDRELLKRHLLTPLYSGDVVVDGKLDTTDRLRNHATISADDGFKMAPLTRDSRQTNPNYSAIEASQGFGAIPPWLVSPAIPRIVVLDDKSHHRIIFKEKGVTIEHLTTVSLVLHAAMQALNALRTMHKSGWVHRDVSSGNILIVDGVVKISDLEYAKNMNDGSPHSERPGTALFMSIEAGFHEYKFGGGGGVEASDVSVTPLSTFEKLLKGNLYSEDGIEDTTRSWVPAKPSFPTKSPVFRYNPLHDIESIWWLLVYLLLYRPPVIKGDTETRISNQSSFYGRFFTPGHSRRDAFMQVGVFTSHKGHLHPELQPVADTLERIRKLLYNCYVKAEQGDISKINHTVASGVTERLIVELGVIREEYAKEDVKLCPIRVPRRRMDPEPLAAAAVAGASASLDCRRLMGAKWRAPHDEGNEEESLRKCPDRTPVEDETNEKGCTPVEGY</sequence>
<organism evidence="1 2">
    <name type="scientific">Irpex rosettiformis</name>
    <dbReference type="NCBI Taxonomy" id="378272"/>
    <lineage>
        <taxon>Eukaryota</taxon>
        <taxon>Fungi</taxon>
        <taxon>Dikarya</taxon>
        <taxon>Basidiomycota</taxon>
        <taxon>Agaricomycotina</taxon>
        <taxon>Agaricomycetes</taxon>
        <taxon>Polyporales</taxon>
        <taxon>Irpicaceae</taxon>
        <taxon>Irpex</taxon>
    </lineage>
</organism>
<name>A0ACB8TVM2_9APHY</name>
<proteinExistence type="predicted"/>
<evidence type="ECO:0000313" key="2">
    <source>
        <dbReference type="Proteomes" id="UP001055072"/>
    </source>
</evidence>
<dbReference type="EMBL" id="MU274926">
    <property type="protein sequence ID" value="KAI0086025.1"/>
    <property type="molecule type" value="Genomic_DNA"/>
</dbReference>
<comment type="caution">
    <text evidence="1">The sequence shown here is derived from an EMBL/GenBank/DDBJ whole genome shotgun (WGS) entry which is preliminary data.</text>
</comment>
<protein>
    <submittedName>
        <fullName evidence="1">Uncharacterized protein</fullName>
    </submittedName>
</protein>
<dbReference type="Proteomes" id="UP001055072">
    <property type="component" value="Unassembled WGS sequence"/>
</dbReference>
<gene>
    <name evidence="1" type="ORF">BDY19DRAFT_996211</name>
</gene>
<evidence type="ECO:0000313" key="1">
    <source>
        <dbReference type="EMBL" id="KAI0086025.1"/>
    </source>
</evidence>